<evidence type="ECO:0000313" key="2">
    <source>
        <dbReference type="Proteomes" id="UP000657006"/>
    </source>
</evidence>
<evidence type="ECO:0000313" key="1">
    <source>
        <dbReference type="EMBL" id="MBC8545063.1"/>
    </source>
</evidence>
<gene>
    <name evidence="1" type="ORF">H8730_16095</name>
</gene>
<dbReference type="SUPFAM" id="SSF49785">
    <property type="entry name" value="Galactose-binding domain-like"/>
    <property type="match status" value="1"/>
</dbReference>
<keyword evidence="1" id="KW-0808">Transferase</keyword>
<dbReference type="PANTHER" id="PTHR36848">
    <property type="entry name" value="DNA-BINDING PROTEIN (PUTATIVE SECRETED PROTEIN)-RELATED"/>
    <property type="match status" value="1"/>
</dbReference>
<dbReference type="InterPro" id="IPR008979">
    <property type="entry name" value="Galactose-bd-like_sf"/>
</dbReference>
<dbReference type="InterPro" id="IPR053161">
    <property type="entry name" value="Ulvan_degrading_GH"/>
</dbReference>
<dbReference type="GO" id="GO:0016740">
    <property type="term" value="F:transferase activity"/>
    <property type="evidence" value="ECO:0007669"/>
    <property type="project" value="UniProtKB-KW"/>
</dbReference>
<organism evidence="1 2">
    <name type="scientific">Bianquea renquensis</name>
    <dbReference type="NCBI Taxonomy" id="2763661"/>
    <lineage>
        <taxon>Bacteria</taxon>
        <taxon>Bacillati</taxon>
        <taxon>Bacillota</taxon>
        <taxon>Clostridia</taxon>
        <taxon>Eubacteriales</taxon>
        <taxon>Bianqueaceae</taxon>
        <taxon>Bianquea</taxon>
    </lineage>
</organism>
<name>A0A926DTL6_9FIRM</name>
<dbReference type="Gene3D" id="2.60.120.260">
    <property type="entry name" value="Galactose-binding domain-like"/>
    <property type="match status" value="1"/>
</dbReference>
<dbReference type="Proteomes" id="UP000657006">
    <property type="component" value="Unassembled WGS sequence"/>
</dbReference>
<comment type="caution">
    <text evidence="1">The sequence shown here is derived from an EMBL/GenBank/DDBJ whole genome shotgun (WGS) entry which is preliminary data.</text>
</comment>
<dbReference type="RefSeq" id="WP_177718143.1">
    <property type="nucleotide sequence ID" value="NZ_JACRSQ010000043.1"/>
</dbReference>
<accession>A0A926DTL6</accession>
<proteinExistence type="predicted"/>
<dbReference type="EMBL" id="JACRSQ010000043">
    <property type="protein sequence ID" value="MBC8545063.1"/>
    <property type="molecule type" value="Genomic_DNA"/>
</dbReference>
<protein>
    <submittedName>
        <fullName evidence="1">Glycosyl transferase family 2</fullName>
    </submittedName>
</protein>
<keyword evidence="2" id="KW-1185">Reference proteome</keyword>
<reference evidence="1" key="1">
    <citation type="submission" date="2020-08" db="EMBL/GenBank/DDBJ databases">
        <title>Genome public.</title>
        <authorList>
            <person name="Liu C."/>
            <person name="Sun Q."/>
        </authorList>
    </citation>
    <scope>NUCLEOTIDE SEQUENCE</scope>
    <source>
        <strain evidence="1">NSJ-32</strain>
    </source>
</reference>
<dbReference type="PANTHER" id="PTHR36848:SF2">
    <property type="entry name" value="SECRETED PROTEIN"/>
    <property type="match status" value="1"/>
</dbReference>
<sequence>MDSRLQDVLAGREDNYIFPFYWIKENKREILAQEVQHIQDCGIRAFCVEARPYEHFGEADWWTDMGILLEEAKKRDMKVWLLDDKHFPTGQANGKMKHYPQHRKWHLREEHVDVMGPMRGASVLVSPLDEEAEETLLGAYAYRRTGVKEELEEKAICLTGHVKGRFLYWDVPEGCYRIFLIVKTRKGGSQDYIHLIDKESVKVLLREVYEPHYEHFHQYFGNTFAGFFSDEPQMGNKRFEWLAPDNGFYEYSVGLPGLSLPWSDELARRLQEWSGGDFLPYLAGLWYPMGDKTHEIRVAYMDAVTRLYQEAFCMQLGEWCRAHGVEYIGHIIEDMNAHARLGCSDGHYFRALDGQDMAGIDIVLHQVMPGFAHYETAASLFGGKVDPAFFQYVLAKLAASHSQLQPRMRGRAMCEVFGAYGWAEGSPAMKWLIDHLLVRGVNHFVPHAFSTEFPDSDCPPHFYAGGKNPQFADFGVLMRYANKVSHLLTGARHIANAAILYHGEAEWAGGEYMLVQEPAKLLYDAHIDYDIVPIDSVCGQAVVDRGRLRIGNGCFDCLLVPRAQYLPPAFLEQVGKLAGQGAKIWFLDALPEAEGFAMPVVRLKDLLDTMRTEGFVDVEVEGDHPFLRIYHASRGETQYWMLFNESTVQSVQTKVYTGHSGSYQRLDLLLDSVSEGVAEDGCFPVALAPYQSVIFVMDPDFAFAPSKPRRLVESQTLSLNYAVSIAKAGEYPNFVPYRAMKALASLTGPEEMPEFSGTMRYTAVMTVGDPSGVQVLDLGMVGETAALWVNGKLIGRRICPPYRFELTDILRAGDNTVEIEVANTLVQQMKDRLSRYMQIAPSGLLGPVVLERYAEE</sequence>
<dbReference type="AlphaFoldDB" id="A0A926DTL6"/>